<keyword evidence="1" id="KW-0732">Signal</keyword>
<organism evidence="2 3">
    <name type="scientific">Tenacibaculum platacis</name>
    <dbReference type="NCBI Taxonomy" id="3137852"/>
    <lineage>
        <taxon>Bacteria</taxon>
        <taxon>Pseudomonadati</taxon>
        <taxon>Bacteroidota</taxon>
        <taxon>Flavobacteriia</taxon>
        <taxon>Flavobacteriales</taxon>
        <taxon>Flavobacteriaceae</taxon>
        <taxon>Tenacibaculum</taxon>
    </lineage>
</organism>
<dbReference type="EMBL" id="CAXIXY010000003">
    <property type="protein sequence ID" value="CAL2074808.1"/>
    <property type="molecule type" value="Genomic_DNA"/>
</dbReference>
<proteinExistence type="predicted"/>
<keyword evidence="3" id="KW-1185">Reference proteome</keyword>
<name>A0ABP1EC79_9FLAO</name>
<dbReference type="RefSeq" id="WP_348709569.1">
    <property type="nucleotide sequence ID" value="NZ_CAXIXY010000003.1"/>
</dbReference>
<sequence length="112" mass="13256">MSKSIKIIAAILVFNLCSQMMDAQNSSKANRNLKESNKKIKNENLMEYAPFVMKVRIKKDHNNKRVVYSVGIKDRALEMEEKKRKKYTTFVTSKDEILLLRKSRKKRKKRAY</sequence>
<reference evidence="2 3" key="1">
    <citation type="submission" date="2024-05" db="EMBL/GenBank/DDBJ databases">
        <authorList>
            <person name="Duchaud E."/>
        </authorList>
    </citation>
    <scope>NUCLEOTIDE SEQUENCE [LARGE SCALE GENOMIC DNA]</scope>
    <source>
        <strain evidence="2">Ena-SAMPLE-TAB-13-05-2024-13:56:06:370-140302</strain>
    </source>
</reference>
<dbReference type="Proteomes" id="UP001497416">
    <property type="component" value="Unassembled WGS sequence"/>
</dbReference>
<evidence type="ECO:0000256" key="1">
    <source>
        <dbReference type="SAM" id="SignalP"/>
    </source>
</evidence>
<feature type="chain" id="PRO_5047279885" evidence="1">
    <location>
        <begin position="24"/>
        <end position="112"/>
    </location>
</feature>
<comment type="caution">
    <text evidence="2">The sequence shown here is derived from an EMBL/GenBank/DDBJ whole genome shotgun (WGS) entry which is preliminary data.</text>
</comment>
<protein>
    <submittedName>
        <fullName evidence="2">Uncharacterized protein</fullName>
    </submittedName>
</protein>
<accession>A0ABP1EC79</accession>
<feature type="signal peptide" evidence="1">
    <location>
        <begin position="1"/>
        <end position="23"/>
    </location>
</feature>
<gene>
    <name evidence="2" type="ORF">T190607A01A_10082</name>
</gene>
<evidence type="ECO:0000313" key="2">
    <source>
        <dbReference type="EMBL" id="CAL2074808.1"/>
    </source>
</evidence>
<evidence type="ECO:0000313" key="3">
    <source>
        <dbReference type="Proteomes" id="UP001497416"/>
    </source>
</evidence>